<evidence type="ECO:0000313" key="3">
    <source>
        <dbReference type="EMBL" id="RNF01781.1"/>
    </source>
</evidence>
<dbReference type="AlphaFoldDB" id="A0A3R7KUS2"/>
<dbReference type="OrthoDB" id="249835at2759"/>
<keyword evidence="1" id="KW-0175">Coiled coil</keyword>
<evidence type="ECO:0000256" key="2">
    <source>
        <dbReference type="SAM" id="MobiDB-lite"/>
    </source>
</evidence>
<keyword evidence="4" id="KW-1185">Reference proteome</keyword>
<accession>A0A3R7KUS2</accession>
<proteinExistence type="predicted"/>
<protein>
    <submittedName>
        <fullName evidence="3">Uncharacterized protein</fullName>
    </submittedName>
</protein>
<sequence length="394" mass="42592">MLSKVMSSFDEAKKEIDTLRNTVRGLEEKNGDLRVKSEEMKDAYTVSEAGYREERRSLLGELSVLRSRCLALEQELGSAKELSREKAVKANSLLQQLAEARSGVANVVYSHGAKLMRISVGLEESVLCLRDVVVAELKRAARGTVVVDEEGQCVVQLARELCSVIDHTADLSLRLTQRQRQLTQLLNQVAAKQGVALRKIQQCLLGSVALRKADAAILEACLLLFNDVEGALSAAVDTVAEDVARPASVSPVQGEREALLQHALRRAQNRVCDTTSSSEGHTLRPGWGTAATPVKDRGASPGVMPCSERRPPAPVSRGHASMASTTRGSPHTSSRVPLERQSKFDVGHGGEDPFGCAVATLSAQEKQYARRQHSMPLKRWVAPGKAGATTRGGM</sequence>
<dbReference type="GeneID" id="40330714"/>
<dbReference type="Proteomes" id="UP000283634">
    <property type="component" value="Unassembled WGS sequence"/>
</dbReference>
<dbReference type="EMBL" id="MKGL01000259">
    <property type="protein sequence ID" value="RNF01781.1"/>
    <property type="molecule type" value="Genomic_DNA"/>
</dbReference>
<feature type="compositionally biased region" description="Polar residues" evidence="2">
    <location>
        <begin position="271"/>
        <end position="280"/>
    </location>
</feature>
<feature type="region of interest" description="Disordered" evidence="2">
    <location>
        <begin position="270"/>
        <end position="337"/>
    </location>
</feature>
<organism evidence="3 4">
    <name type="scientific">Trypanosoma rangeli</name>
    <dbReference type="NCBI Taxonomy" id="5698"/>
    <lineage>
        <taxon>Eukaryota</taxon>
        <taxon>Discoba</taxon>
        <taxon>Euglenozoa</taxon>
        <taxon>Kinetoplastea</taxon>
        <taxon>Metakinetoplastina</taxon>
        <taxon>Trypanosomatida</taxon>
        <taxon>Trypanosomatidae</taxon>
        <taxon>Trypanosoma</taxon>
        <taxon>Herpetosoma</taxon>
    </lineage>
</organism>
<evidence type="ECO:0000256" key="1">
    <source>
        <dbReference type="SAM" id="Coils"/>
    </source>
</evidence>
<comment type="caution">
    <text evidence="3">The sequence shown here is derived from an EMBL/GenBank/DDBJ whole genome shotgun (WGS) entry which is preliminary data.</text>
</comment>
<feature type="coiled-coil region" evidence="1">
    <location>
        <begin position="2"/>
        <end position="43"/>
    </location>
</feature>
<feature type="compositionally biased region" description="Polar residues" evidence="2">
    <location>
        <begin position="322"/>
        <end position="335"/>
    </location>
</feature>
<evidence type="ECO:0000313" key="4">
    <source>
        <dbReference type="Proteomes" id="UP000283634"/>
    </source>
</evidence>
<gene>
    <name evidence="3" type="ORF">TraAM80_06781</name>
</gene>
<name>A0A3R7KUS2_TRYRA</name>
<reference evidence="3 4" key="1">
    <citation type="journal article" date="2018" name="BMC Genomics">
        <title>Genomic comparison of Trypanosoma conorhini and Trypanosoma rangeli to Trypanosoma cruzi strains of high and low virulence.</title>
        <authorList>
            <person name="Bradwell K.R."/>
            <person name="Koparde V.N."/>
            <person name="Matveyev A.V."/>
            <person name="Serrano M.G."/>
            <person name="Alves J.M."/>
            <person name="Parikh H."/>
            <person name="Huang B."/>
            <person name="Lee V."/>
            <person name="Espinosa-Alvarez O."/>
            <person name="Ortiz P.A."/>
            <person name="Costa-Martins A.G."/>
            <person name="Teixeira M.M."/>
            <person name="Buck G.A."/>
        </authorList>
    </citation>
    <scope>NUCLEOTIDE SEQUENCE [LARGE SCALE GENOMIC DNA]</scope>
    <source>
        <strain evidence="3 4">AM80</strain>
    </source>
</reference>
<dbReference type="RefSeq" id="XP_029236535.1">
    <property type="nucleotide sequence ID" value="XM_029383609.1"/>
</dbReference>